<dbReference type="InterPro" id="IPR039697">
    <property type="entry name" value="Alcohol_dehydrogenase_Fe"/>
</dbReference>
<protein>
    <submittedName>
        <fullName evidence="4">Alcohol dehydrogenase</fullName>
    </submittedName>
</protein>
<dbReference type="Gene3D" id="1.20.1090.10">
    <property type="entry name" value="Dehydroquinate synthase-like - alpha domain"/>
    <property type="match status" value="1"/>
</dbReference>
<gene>
    <name evidence="4" type="ORF">DKB62_11055</name>
</gene>
<dbReference type="PANTHER" id="PTHR11496:SF103">
    <property type="entry name" value="DEHYDROGENASE, PUTATIVE-RELATED"/>
    <property type="match status" value="1"/>
</dbReference>
<name>A0A346B1Q6_9FIRM</name>
<dbReference type="GO" id="GO:0004022">
    <property type="term" value="F:alcohol dehydrogenase (NAD+) activity"/>
    <property type="evidence" value="ECO:0007669"/>
    <property type="project" value="UniProtKB-ARBA"/>
</dbReference>
<evidence type="ECO:0000313" key="5">
    <source>
        <dbReference type="Proteomes" id="UP000254337"/>
    </source>
</evidence>
<dbReference type="FunFam" id="3.40.50.1970:FF:000003">
    <property type="entry name" value="Alcohol dehydrogenase, iron-containing"/>
    <property type="match status" value="1"/>
</dbReference>
<dbReference type="GO" id="GO:0046872">
    <property type="term" value="F:metal ion binding"/>
    <property type="evidence" value="ECO:0007669"/>
    <property type="project" value="InterPro"/>
</dbReference>
<dbReference type="InterPro" id="IPR001670">
    <property type="entry name" value="ADH_Fe/GldA"/>
</dbReference>
<reference evidence="4 5" key="1">
    <citation type="submission" date="2018-05" db="EMBL/GenBank/DDBJ databases">
        <title>Complete genome sequence of Megasphaera sp. AJH120T, isolated from the ceca of a chicken.</title>
        <authorList>
            <person name="Maki J."/>
            <person name="Looft T."/>
        </authorList>
    </citation>
    <scope>NUCLEOTIDE SEQUENCE [LARGE SCALE GENOMIC DNA]</scope>
    <source>
        <strain evidence="4 5">AJH120</strain>
    </source>
</reference>
<dbReference type="SUPFAM" id="SSF56796">
    <property type="entry name" value="Dehydroquinate synthase-like"/>
    <property type="match status" value="1"/>
</dbReference>
<dbReference type="Gene3D" id="3.40.50.1970">
    <property type="match status" value="1"/>
</dbReference>
<keyword evidence="1" id="KW-0560">Oxidoreductase</keyword>
<sequence>MFSYEMPTKLYFGKGCVAEAGDDVKALGSKALLVTGRRSAKQNGSQAAVVSLLESLGIEWVLFDDVEANPSVETVRKGAALGRQEGVDFVVGIGGGSPMDAAKVIALLCTNELDDAALFKGPYKAPLPIVAVPTTSGTGSEVTKISVLTNHSAGTKQSVKSPLLYPKLALADPSFTMDVPEAVTIDTAIDALSHAIEGYMAKASTPVSDVWAEEAMRFLGVHLTNLRGHLPYAVREDLMYASTLAGIVISQAGTTLVHGMGYPLTYYKGLSHGRANGLLLPQYMKLMEESMADKAERVWEILGFSDAEDFGAFMKDLMPEVVELSNEDVAKFTAMTMKTNSVKATSYDVTAGVVSNIYKAIRR</sequence>
<dbReference type="Pfam" id="PF00465">
    <property type="entry name" value="Fe-ADH"/>
    <property type="match status" value="1"/>
</dbReference>
<dbReference type="PANTHER" id="PTHR11496">
    <property type="entry name" value="ALCOHOL DEHYDROGENASE"/>
    <property type="match status" value="1"/>
</dbReference>
<dbReference type="InterPro" id="IPR056798">
    <property type="entry name" value="ADH_Fe_C"/>
</dbReference>
<evidence type="ECO:0000256" key="1">
    <source>
        <dbReference type="ARBA" id="ARBA00023002"/>
    </source>
</evidence>
<evidence type="ECO:0000313" key="4">
    <source>
        <dbReference type="EMBL" id="AXL22049.1"/>
    </source>
</evidence>
<evidence type="ECO:0000259" key="3">
    <source>
        <dbReference type="Pfam" id="PF25137"/>
    </source>
</evidence>
<dbReference type="InterPro" id="IPR018211">
    <property type="entry name" value="ADH_Fe_CS"/>
</dbReference>
<accession>A0A346B1Q6</accession>
<dbReference type="OrthoDB" id="1623957at2"/>
<dbReference type="RefSeq" id="WP_107196511.1">
    <property type="nucleotide sequence ID" value="NZ_CP029462.1"/>
</dbReference>
<organism evidence="4 5">
    <name type="scientific">Megasphaera stantonii</name>
    <dbReference type="NCBI Taxonomy" id="2144175"/>
    <lineage>
        <taxon>Bacteria</taxon>
        <taxon>Bacillati</taxon>
        <taxon>Bacillota</taxon>
        <taxon>Negativicutes</taxon>
        <taxon>Veillonellales</taxon>
        <taxon>Veillonellaceae</taxon>
        <taxon>Megasphaera</taxon>
    </lineage>
</organism>
<keyword evidence="5" id="KW-1185">Reference proteome</keyword>
<feature type="domain" description="Alcohol dehydrogenase iron-type/glycerol dehydrogenase GldA" evidence="2">
    <location>
        <begin position="7"/>
        <end position="173"/>
    </location>
</feature>
<evidence type="ECO:0000259" key="2">
    <source>
        <dbReference type="Pfam" id="PF00465"/>
    </source>
</evidence>
<feature type="domain" description="Fe-containing alcohol dehydrogenase-like C-terminal" evidence="3">
    <location>
        <begin position="184"/>
        <end position="318"/>
    </location>
</feature>
<dbReference type="AlphaFoldDB" id="A0A346B1Q6"/>
<proteinExistence type="predicted"/>
<dbReference type="Proteomes" id="UP000254337">
    <property type="component" value="Chromosome"/>
</dbReference>
<dbReference type="KEGG" id="meg:DKB62_11055"/>
<dbReference type="Pfam" id="PF25137">
    <property type="entry name" value="ADH_Fe_C"/>
    <property type="match status" value="1"/>
</dbReference>
<dbReference type="CDD" id="cd08181">
    <property type="entry name" value="PPD-like"/>
    <property type="match status" value="1"/>
</dbReference>
<dbReference type="PROSITE" id="PS00913">
    <property type="entry name" value="ADH_IRON_1"/>
    <property type="match status" value="1"/>
</dbReference>
<dbReference type="EMBL" id="CP029462">
    <property type="protein sequence ID" value="AXL22049.1"/>
    <property type="molecule type" value="Genomic_DNA"/>
</dbReference>